<keyword evidence="2" id="KW-0472">Membrane</keyword>
<evidence type="ECO:0000313" key="4">
    <source>
        <dbReference type="Proteomes" id="UP000199114"/>
    </source>
</evidence>
<keyword evidence="2" id="KW-1133">Transmembrane helix</keyword>
<feature type="transmembrane region" description="Helical" evidence="2">
    <location>
        <begin position="181"/>
        <end position="204"/>
    </location>
</feature>
<keyword evidence="4" id="KW-1185">Reference proteome</keyword>
<sequence>MAESDAGTGSDADPSGDADEPPYRVALAPLFERVESLEADVREFEAAIAGGLAGGFQAALVIQLYDTDAIRRVGAIVGAPTLDGGWLAMLALGVLFALPFRPVVSRTIDGFVSSITTLSRRNDAVRAVLVPLLRRSAFTTTMVGLGSGYGVAVGVLVSLFASPLWLSVATEQPAVVPDVTASGLVGVVAWTVYGGTLGLVYGSILEH</sequence>
<evidence type="ECO:0000256" key="2">
    <source>
        <dbReference type="SAM" id="Phobius"/>
    </source>
</evidence>
<feature type="region of interest" description="Disordered" evidence="1">
    <location>
        <begin position="1"/>
        <end position="22"/>
    </location>
</feature>
<feature type="transmembrane region" description="Helical" evidence="2">
    <location>
        <begin position="142"/>
        <end position="161"/>
    </location>
</feature>
<gene>
    <name evidence="3" type="ORF">SAMN04489841_2923</name>
</gene>
<proteinExistence type="predicted"/>
<dbReference type="OrthoDB" id="177915at2157"/>
<dbReference type="Proteomes" id="UP000199114">
    <property type="component" value="Unassembled WGS sequence"/>
</dbReference>
<evidence type="ECO:0000313" key="3">
    <source>
        <dbReference type="EMBL" id="SER09156.1"/>
    </source>
</evidence>
<dbReference type="EMBL" id="FOFD01000004">
    <property type="protein sequence ID" value="SER09156.1"/>
    <property type="molecule type" value="Genomic_DNA"/>
</dbReference>
<reference evidence="4" key="1">
    <citation type="submission" date="2016-10" db="EMBL/GenBank/DDBJ databases">
        <authorList>
            <person name="Varghese N."/>
            <person name="Submissions S."/>
        </authorList>
    </citation>
    <scope>NUCLEOTIDE SEQUENCE [LARGE SCALE GENOMIC DNA]</scope>
    <source>
        <strain evidence="4">DSM 25055</strain>
    </source>
</reference>
<evidence type="ECO:0000256" key="1">
    <source>
        <dbReference type="SAM" id="MobiDB-lite"/>
    </source>
</evidence>
<protein>
    <submittedName>
        <fullName evidence="3">Uncharacterized protein</fullName>
    </submittedName>
</protein>
<dbReference type="RefSeq" id="WP_090618474.1">
    <property type="nucleotide sequence ID" value="NZ_FOFD01000004.1"/>
</dbReference>
<organism evidence="3 4">
    <name type="scientific">Natrinema salaciae</name>
    <dbReference type="NCBI Taxonomy" id="1186196"/>
    <lineage>
        <taxon>Archaea</taxon>
        <taxon>Methanobacteriati</taxon>
        <taxon>Methanobacteriota</taxon>
        <taxon>Stenosarchaea group</taxon>
        <taxon>Halobacteria</taxon>
        <taxon>Halobacteriales</taxon>
        <taxon>Natrialbaceae</taxon>
        <taxon>Natrinema</taxon>
    </lineage>
</organism>
<name>A0A1H9LCJ1_9EURY</name>
<keyword evidence="2" id="KW-0812">Transmembrane</keyword>
<accession>A0A1H9LCJ1</accession>
<feature type="transmembrane region" description="Helical" evidence="2">
    <location>
        <begin position="85"/>
        <end position="104"/>
    </location>
</feature>
<dbReference type="AlphaFoldDB" id="A0A1H9LCJ1"/>